<keyword evidence="3" id="KW-1185">Reference proteome</keyword>
<reference evidence="2 3" key="1">
    <citation type="submission" date="2024-09" db="EMBL/GenBank/DDBJ databases">
        <title>Paenibacillus zeirhizospherea sp. nov., isolated from surface of the maize (Zea mays) roots in a horticulture field, Hungary.</title>
        <authorList>
            <person name="Marton D."/>
            <person name="Farkas M."/>
            <person name="Bedics A."/>
            <person name="Toth E."/>
            <person name="Tancsics A."/>
            <person name="Boka K."/>
            <person name="Maroti G."/>
            <person name="Kriszt B."/>
            <person name="Cserhati M."/>
        </authorList>
    </citation>
    <scope>NUCLEOTIDE SEQUENCE [LARGE SCALE GENOMIC DNA]</scope>
    <source>
        <strain evidence="2 3">KCTC 33519</strain>
    </source>
</reference>
<organism evidence="2 3">
    <name type="scientific">Paenibacillus enshidis</name>
    <dbReference type="NCBI Taxonomy" id="1458439"/>
    <lineage>
        <taxon>Bacteria</taxon>
        <taxon>Bacillati</taxon>
        <taxon>Bacillota</taxon>
        <taxon>Bacilli</taxon>
        <taxon>Bacillales</taxon>
        <taxon>Paenibacillaceae</taxon>
        <taxon>Paenibacillus</taxon>
    </lineage>
</organism>
<feature type="region of interest" description="Disordered" evidence="1">
    <location>
        <begin position="118"/>
        <end position="137"/>
    </location>
</feature>
<dbReference type="EMBL" id="JBHHMI010000029">
    <property type="protein sequence ID" value="MFB5269352.1"/>
    <property type="molecule type" value="Genomic_DNA"/>
</dbReference>
<dbReference type="Proteomes" id="UP001580346">
    <property type="component" value="Unassembled WGS sequence"/>
</dbReference>
<proteinExistence type="predicted"/>
<evidence type="ECO:0000313" key="3">
    <source>
        <dbReference type="Proteomes" id="UP001580346"/>
    </source>
</evidence>
<evidence type="ECO:0000313" key="2">
    <source>
        <dbReference type="EMBL" id="MFB5269352.1"/>
    </source>
</evidence>
<evidence type="ECO:0000256" key="1">
    <source>
        <dbReference type="SAM" id="MobiDB-lite"/>
    </source>
</evidence>
<comment type="caution">
    <text evidence="2">The sequence shown here is derived from an EMBL/GenBank/DDBJ whole genome shotgun (WGS) entry which is preliminary data.</text>
</comment>
<name>A0ABV5AZF2_9BACL</name>
<gene>
    <name evidence="2" type="ORF">ACE41H_21570</name>
</gene>
<accession>A0ABV5AZF2</accession>
<protein>
    <submittedName>
        <fullName evidence="2">Uncharacterized protein</fullName>
    </submittedName>
</protein>
<dbReference type="RefSeq" id="WP_375357624.1">
    <property type="nucleotide sequence ID" value="NZ_JBHHMI010000029.1"/>
</dbReference>
<feature type="compositionally biased region" description="Polar residues" evidence="1">
    <location>
        <begin position="118"/>
        <end position="128"/>
    </location>
</feature>
<sequence length="137" mass="15885">MKKVLDYNILDLFLLLLNERNLCMRQSPPTSKQPRSIGQRLEKAKSLESKKKIALDWATNWKNEHERLIKDLERAIIEDDYDLLCRATGQLKVVGQKRFNALPRVLSHISEVQTVADTGHTSFHQSSPEMLRTETKE</sequence>